<feature type="region of interest" description="Disordered" evidence="1">
    <location>
        <begin position="124"/>
        <end position="153"/>
    </location>
</feature>
<evidence type="ECO:0000313" key="3">
    <source>
        <dbReference type="EMBL" id="OCL37164.1"/>
    </source>
</evidence>
<keyword evidence="4" id="KW-1185">Reference proteome</keyword>
<sequence length="153" mass="15822">MSGGRRHGAEGNYTGLYALGNGAPLTSLIGGCIAIFAIRNRTIPAAIRAGVGGVLAFFGIIHEGAPVMGGERPTNFLIAYAMVAALFVLKWALDKRDPELVDGQPRDDAPAHAVVGVDPAAVATADSSSDPLLDGTEREALVDSDPEEGRARV</sequence>
<feature type="transmembrane region" description="Helical" evidence="2">
    <location>
        <begin position="16"/>
        <end position="38"/>
    </location>
</feature>
<keyword evidence="2" id="KW-0472">Membrane</keyword>
<keyword evidence="2" id="KW-1133">Transmembrane helix</keyword>
<feature type="transmembrane region" description="Helical" evidence="2">
    <location>
        <begin position="45"/>
        <end position="62"/>
    </location>
</feature>
<dbReference type="AlphaFoldDB" id="A0A1C0ARU8"/>
<evidence type="ECO:0000256" key="2">
    <source>
        <dbReference type="SAM" id="Phobius"/>
    </source>
</evidence>
<accession>A0A1C0ARU8</accession>
<proteinExistence type="predicted"/>
<gene>
    <name evidence="3" type="ORF">BCR15_11935</name>
</gene>
<evidence type="ECO:0000313" key="4">
    <source>
        <dbReference type="Proteomes" id="UP000093501"/>
    </source>
</evidence>
<dbReference type="EMBL" id="MBQD01000002">
    <property type="protein sequence ID" value="OCL37164.1"/>
    <property type="molecule type" value="Genomic_DNA"/>
</dbReference>
<dbReference type="Proteomes" id="UP000093501">
    <property type="component" value="Unassembled WGS sequence"/>
</dbReference>
<organism evidence="3 4">
    <name type="scientific">Tessaracoccus lapidicaptus</name>
    <dbReference type="NCBI Taxonomy" id="1427523"/>
    <lineage>
        <taxon>Bacteria</taxon>
        <taxon>Bacillati</taxon>
        <taxon>Actinomycetota</taxon>
        <taxon>Actinomycetes</taxon>
        <taxon>Propionibacteriales</taxon>
        <taxon>Propionibacteriaceae</taxon>
        <taxon>Tessaracoccus</taxon>
    </lineage>
</organism>
<feature type="compositionally biased region" description="Basic and acidic residues" evidence="1">
    <location>
        <begin position="135"/>
        <end position="153"/>
    </location>
</feature>
<feature type="transmembrane region" description="Helical" evidence="2">
    <location>
        <begin position="74"/>
        <end position="93"/>
    </location>
</feature>
<evidence type="ECO:0000256" key="1">
    <source>
        <dbReference type="SAM" id="MobiDB-lite"/>
    </source>
</evidence>
<protein>
    <submittedName>
        <fullName evidence="3">Uncharacterized protein</fullName>
    </submittedName>
</protein>
<keyword evidence="2" id="KW-0812">Transmembrane</keyword>
<name>A0A1C0ARU8_9ACTN</name>
<comment type="caution">
    <text evidence="3">The sequence shown here is derived from an EMBL/GenBank/DDBJ whole genome shotgun (WGS) entry which is preliminary data.</text>
</comment>
<dbReference type="PROSITE" id="PS51257">
    <property type="entry name" value="PROKAR_LIPOPROTEIN"/>
    <property type="match status" value="1"/>
</dbReference>
<reference evidence="4" key="1">
    <citation type="submission" date="2016-07" db="EMBL/GenBank/DDBJ databases">
        <authorList>
            <person name="Florea S."/>
            <person name="Webb J.S."/>
            <person name="Jaromczyk J."/>
            <person name="Schardl C.L."/>
        </authorList>
    </citation>
    <scope>NUCLEOTIDE SEQUENCE [LARGE SCALE GENOMIC DNA]</scope>
    <source>
        <strain evidence="4">IPBSL-7</strain>
    </source>
</reference>
<dbReference type="RefSeq" id="WP_068749611.1">
    <property type="nucleotide sequence ID" value="NZ_MBQD01000002.1"/>
</dbReference>